<dbReference type="Gene3D" id="2.60.40.10">
    <property type="entry name" value="Immunoglobulins"/>
    <property type="match status" value="1"/>
</dbReference>
<dbReference type="InterPro" id="IPR013783">
    <property type="entry name" value="Ig-like_fold"/>
</dbReference>
<feature type="domain" description="PKD" evidence="1">
    <location>
        <begin position="144"/>
        <end position="193"/>
    </location>
</feature>
<comment type="caution">
    <text evidence="2">The sequence shown here is derived from an EMBL/GenBank/DDBJ whole genome shotgun (WGS) entry which is preliminary data.</text>
</comment>
<evidence type="ECO:0000313" key="3">
    <source>
        <dbReference type="Proteomes" id="UP000292209"/>
    </source>
</evidence>
<dbReference type="PROSITE" id="PS50093">
    <property type="entry name" value="PKD"/>
    <property type="match status" value="1"/>
</dbReference>
<reference evidence="2 3" key="1">
    <citation type="submission" date="2019-02" db="EMBL/GenBank/DDBJ databases">
        <title>Genomic Encyclopedia of Archaeal and Bacterial Type Strains, Phase II (KMG-II): from individual species to whole genera.</title>
        <authorList>
            <person name="Goeker M."/>
        </authorList>
    </citation>
    <scope>NUCLEOTIDE SEQUENCE [LARGE SCALE GENOMIC DNA]</scope>
    <source>
        <strain evidence="2 3">DSM 21411</strain>
    </source>
</reference>
<dbReference type="SMART" id="SM00089">
    <property type="entry name" value="PKD"/>
    <property type="match status" value="1"/>
</dbReference>
<dbReference type="Proteomes" id="UP000292209">
    <property type="component" value="Unassembled WGS sequence"/>
</dbReference>
<dbReference type="Pfam" id="PF18911">
    <property type="entry name" value="PKD_4"/>
    <property type="match status" value="1"/>
</dbReference>
<gene>
    <name evidence="2" type="ORF">BC751_2147</name>
</gene>
<dbReference type="InterPro" id="IPR035986">
    <property type="entry name" value="PKD_dom_sf"/>
</dbReference>
<dbReference type="InterPro" id="IPR000601">
    <property type="entry name" value="PKD_dom"/>
</dbReference>
<evidence type="ECO:0000259" key="1">
    <source>
        <dbReference type="PROSITE" id="PS50093"/>
    </source>
</evidence>
<organism evidence="2 3">
    <name type="scientific">Cecembia calidifontis</name>
    <dbReference type="NCBI Taxonomy" id="1187080"/>
    <lineage>
        <taxon>Bacteria</taxon>
        <taxon>Pseudomonadati</taxon>
        <taxon>Bacteroidota</taxon>
        <taxon>Cytophagia</taxon>
        <taxon>Cytophagales</taxon>
        <taxon>Cyclobacteriaceae</taxon>
        <taxon>Cecembia</taxon>
    </lineage>
</organism>
<dbReference type="RefSeq" id="WP_242617435.1">
    <property type="nucleotide sequence ID" value="NZ_SGXG01000001.1"/>
</dbReference>
<name>A0A4Q7PAK1_9BACT</name>
<keyword evidence="3" id="KW-1185">Reference proteome</keyword>
<dbReference type="AlphaFoldDB" id="A0A4Q7PAK1"/>
<dbReference type="InterPro" id="IPR022409">
    <property type="entry name" value="PKD/Chitinase_dom"/>
</dbReference>
<proteinExistence type="predicted"/>
<dbReference type="Pfam" id="PF13585">
    <property type="entry name" value="CHU_C"/>
    <property type="match status" value="1"/>
</dbReference>
<dbReference type="EMBL" id="SGXG01000001">
    <property type="protein sequence ID" value="RZS96570.1"/>
    <property type="molecule type" value="Genomic_DNA"/>
</dbReference>
<protein>
    <submittedName>
        <fullName evidence="2">Gliding motility-associated-like protein</fullName>
    </submittedName>
</protein>
<dbReference type="SUPFAM" id="SSF49299">
    <property type="entry name" value="PKD domain"/>
    <property type="match status" value="1"/>
</dbReference>
<accession>A0A4Q7PAK1</accession>
<evidence type="ECO:0000313" key="2">
    <source>
        <dbReference type="EMBL" id="RZS96570.1"/>
    </source>
</evidence>
<dbReference type="CDD" id="cd00146">
    <property type="entry name" value="PKD"/>
    <property type="match status" value="1"/>
</dbReference>
<sequence>MGVAPGRYQVIAYNSKNCPAASEYFEIINPPFPVIDMEDRIVGCEVGVGLDIRDYIPNYDPSVYDYQLESPLGIYLENKEMADVQISGNYFLRVKHKDLPCWSPTVPFELIINTIPLIPNFDYGVDGTGVKSEEEGGIFIDDPIRFQDLSSGNAVSWEWDFGDGARSTLQHPIHTFGKMGVFQVQLAITNDLGCKKSITIELPLTLSYRVMIPTGFTPTLSDNNFFRPKTKGIVAMEMYIFNLWGNLVFKSDGMDTLGWDGKINGELAPAGNYAYRIKMRTVDGETIEEGGRLTLIR</sequence>